<feature type="binding site" evidence="3">
    <location>
        <position position="241"/>
    </location>
    <ligand>
        <name>substrate</name>
    </ligand>
</feature>
<comment type="caution">
    <text evidence="5">The sequence shown here is derived from an EMBL/GenBank/DDBJ whole genome shotgun (WGS) entry which is preliminary data.</text>
</comment>
<dbReference type="Gene3D" id="3.40.190.10">
    <property type="entry name" value="Periplasmic binding protein-like II"/>
    <property type="match status" value="1"/>
</dbReference>
<evidence type="ECO:0000256" key="4">
    <source>
        <dbReference type="SAM" id="SignalP"/>
    </source>
</evidence>
<organism evidence="5 6">
    <name type="scientific">Corticimicrobacter populi</name>
    <dbReference type="NCBI Taxonomy" id="2175229"/>
    <lineage>
        <taxon>Bacteria</taxon>
        <taxon>Pseudomonadati</taxon>
        <taxon>Pseudomonadota</taxon>
        <taxon>Betaproteobacteria</taxon>
        <taxon>Burkholderiales</taxon>
        <taxon>Alcaligenaceae</taxon>
        <taxon>Corticimicrobacter</taxon>
    </lineage>
</organism>
<gene>
    <name evidence="5" type="ORF">DD235_02945</name>
</gene>
<dbReference type="RefSeq" id="WP_109060534.1">
    <property type="nucleotide sequence ID" value="NZ_QETA01000001.1"/>
</dbReference>
<evidence type="ECO:0000313" key="5">
    <source>
        <dbReference type="EMBL" id="PWF25132.1"/>
    </source>
</evidence>
<evidence type="ECO:0000256" key="3">
    <source>
        <dbReference type="PIRSR" id="PIRSR039026-2"/>
    </source>
</evidence>
<dbReference type="InterPro" id="IPR041722">
    <property type="entry name" value="TakP/all3028"/>
</dbReference>
<dbReference type="PANTHER" id="PTHR33376:SF5">
    <property type="entry name" value="EXTRACYTOPLASMIC SOLUTE RECEPTOR PROTEIN"/>
    <property type="match status" value="1"/>
</dbReference>
<dbReference type="InterPro" id="IPR026289">
    <property type="entry name" value="SBP_TakP-like"/>
</dbReference>
<feature type="signal peptide" evidence="4">
    <location>
        <begin position="1"/>
        <end position="27"/>
    </location>
</feature>
<feature type="binding site" evidence="2">
    <location>
        <position position="178"/>
    </location>
    <ligand>
        <name>substrate</name>
    </ligand>
</feature>
<dbReference type="NCBIfam" id="NF037995">
    <property type="entry name" value="TRAP_S1"/>
    <property type="match status" value="1"/>
</dbReference>
<keyword evidence="6" id="KW-1185">Reference proteome</keyword>
<dbReference type="Proteomes" id="UP000245212">
    <property type="component" value="Unassembled WGS sequence"/>
</dbReference>
<proteinExistence type="predicted"/>
<feature type="binding site" evidence="2">
    <location>
        <position position="157"/>
    </location>
    <ligand>
        <name>substrate</name>
    </ligand>
</feature>
<protein>
    <submittedName>
        <fullName evidence="5">ABC transporter substrate-binding protein</fullName>
    </submittedName>
</protein>
<evidence type="ECO:0000256" key="2">
    <source>
        <dbReference type="PIRSR" id="PIRSR039026-1"/>
    </source>
</evidence>
<dbReference type="GO" id="GO:0031317">
    <property type="term" value="C:tripartite ATP-independent periplasmic transporter complex"/>
    <property type="evidence" value="ECO:0007669"/>
    <property type="project" value="InterPro"/>
</dbReference>
<dbReference type="Gene3D" id="3.40.190.170">
    <property type="entry name" value="Bacterial extracellular solute-binding protein, family 7"/>
    <property type="match status" value="1"/>
</dbReference>
<dbReference type="EMBL" id="QETA01000001">
    <property type="protein sequence ID" value="PWF25132.1"/>
    <property type="molecule type" value="Genomic_DNA"/>
</dbReference>
<name>A0A2V1K840_9BURK</name>
<dbReference type="PROSITE" id="PS51318">
    <property type="entry name" value="TAT"/>
    <property type="match status" value="1"/>
</dbReference>
<feature type="chain" id="PRO_5015885380" evidence="4">
    <location>
        <begin position="28"/>
        <end position="367"/>
    </location>
</feature>
<dbReference type="InterPro" id="IPR038404">
    <property type="entry name" value="TRAP_DctP_sf"/>
</dbReference>
<dbReference type="AlphaFoldDB" id="A0A2V1K840"/>
<accession>A0A2V1K840</accession>
<sequence>MQRRSFLKKAGLGAVAGSAAVAAPVFAQDAPTLNWRMASSFPRSLDALYGTGEIFCKYVNEATGGKFTIRHFPGGEIVPALQVLDAVQNNTVECGHTVSYYYYGKDPALCFDACVPFGLNTRQTNAWMFDGDGMRLTRDMFKAYNIINFPMGNTGTQMGGWYRNEIKTLDDLKGLKMRTAGFAGEVLSRLGVVPQQLAGGDVYPALERGTLDAVEFVGPYDDEKLGFNKVAGYYYYPGWWEGGPQVSLYLHDAAWASLPKTYQTIVEAASRVAHGAMTSRYDALNSQALRRLIASGTKLRPFPREVMDASYDAAQTVYKEFCDKNPQFKTVYDNYMAFRDEVVPWFRVAEGSFDQYLGVRLSARNRS</sequence>
<dbReference type="CDD" id="cd13682">
    <property type="entry name" value="PBP2_TRAP_alpha-ketoacid"/>
    <property type="match status" value="1"/>
</dbReference>
<dbReference type="Pfam" id="PF03480">
    <property type="entry name" value="DctP"/>
    <property type="match status" value="1"/>
</dbReference>
<feature type="binding site" evidence="3">
    <location>
        <position position="215"/>
    </location>
    <ligand>
        <name>substrate</name>
    </ligand>
</feature>
<dbReference type="PIRSF" id="PIRSF039026">
    <property type="entry name" value="SiaP"/>
    <property type="match status" value="1"/>
</dbReference>
<dbReference type="InterPro" id="IPR006311">
    <property type="entry name" value="TAT_signal"/>
</dbReference>
<keyword evidence="1 4" id="KW-0732">Signal</keyword>
<feature type="binding site" evidence="3">
    <location>
        <position position="216"/>
    </location>
    <ligand>
        <name>Na(+)</name>
        <dbReference type="ChEBI" id="CHEBI:29101"/>
    </ligand>
</feature>
<dbReference type="InterPro" id="IPR018389">
    <property type="entry name" value="DctP_fam"/>
</dbReference>
<dbReference type="GO" id="GO:0055085">
    <property type="term" value="P:transmembrane transport"/>
    <property type="evidence" value="ECO:0007669"/>
    <property type="project" value="InterPro"/>
</dbReference>
<dbReference type="GO" id="GO:0015849">
    <property type="term" value="P:organic acid transport"/>
    <property type="evidence" value="ECO:0007669"/>
    <property type="project" value="InterPro"/>
</dbReference>
<evidence type="ECO:0000313" key="6">
    <source>
        <dbReference type="Proteomes" id="UP000245212"/>
    </source>
</evidence>
<evidence type="ECO:0000256" key="1">
    <source>
        <dbReference type="ARBA" id="ARBA00022729"/>
    </source>
</evidence>
<dbReference type="GO" id="GO:0046872">
    <property type="term" value="F:metal ion binding"/>
    <property type="evidence" value="ECO:0007669"/>
    <property type="project" value="UniProtKB-KW"/>
</dbReference>
<dbReference type="PANTHER" id="PTHR33376">
    <property type="match status" value="1"/>
</dbReference>
<reference evidence="6" key="1">
    <citation type="submission" date="2018-05" db="EMBL/GenBank/DDBJ databases">
        <authorList>
            <person name="Li Y."/>
        </authorList>
    </citation>
    <scope>NUCLEOTIDE SEQUENCE [LARGE SCALE GENOMIC DNA]</scope>
    <source>
        <strain evidence="6">3d-2-2</strain>
    </source>
</reference>
<keyword evidence="3" id="KW-0479">Metal-binding</keyword>
<dbReference type="GO" id="GO:0043177">
    <property type="term" value="F:organic acid binding"/>
    <property type="evidence" value="ECO:0007669"/>
    <property type="project" value="InterPro"/>
</dbReference>